<reference evidence="2" key="1">
    <citation type="journal article" date="2019" name="Int. J. Syst. Evol. Microbiol.">
        <title>The Global Catalogue of Microorganisms (GCM) 10K type strain sequencing project: providing services to taxonomists for standard genome sequencing and annotation.</title>
        <authorList>
            <consortium name="The Broad Institute Genomics Platform"/>
            <consortium name="The Broad Institute Genome Sequencing Center for Infectious Disease"/>
            <person name="Wu L."/>
            <person name="Ma J."/>
        </authorList>
    </citation>
    <scope>NUCLEOTIDE SEQUENCE [LARGE SCALE GENOMIC DNA]</scope>
    <source>
        <strain evidence="2">CCM 7491</strain>
    </source>
</reference>
<keyword evidence="2" id="KW-1185">Reference proteome</keyword>
<evidence type="ECO:0000313" key="2">
    <source>
        <dbReference type="Proteomes" id="UP001595681"/>
    </source>
</evidence>
<organism evidence="1 2">
    <name type="scientific">Sphingobium rhizovicinum</name>
    <dbReference type="NCBI Taxonomy" id="432308"/>
    <lineage>
        <taxon>Bacteria</taxon>
        <taxon>Pseudomonadati</taxon>
        <taxon>Pseudomonadota</taxon>
        <taxon>Alphaproteobacteria</taxon>
        <taxon>Sphingomonadales</taxon>
        <taxon>Sphingomonadaceae</taxon>
        <taxon>Sphingobium</taxon>
    </lineage>
</organism>
<sequence length="92" mass="10365">MAEIVYYPDGPPASHVEICSGVQHGPAKLTGARGTWLDVKDWGFMTFWVDVVDTEGNRLTIHDGRSYEQAIIEAEQAAQEWKVEVRDMVETK</sequence>
<dbReference type="RefSeq" id="WP_380796984.1">
    <property type="nucleotide sequence ID" value="NZ_JBHRVU010000004.1"/>
</dbReference>
<protein>
    <submittedName>
        <fullName evidence="1">Uncharacterized protein</fullName>
    </submittedName>
</protein>
<gene>
    <name evidence="1" type="ORF">ACFOKF_16380</name>
</gene>
<name>A0ABV7NJ70_9SPHN</name>
<proteinExistence type="predicted"/>
<accession>A0ABV7NJ70</accession>
<comment type="caution">
    <text evidence="1">The sequence shown here is derived from an EMBL/GenBank/DDBJ whole genome shotgun (WGS) entry which is preliminary data.</text>
</comment>
<evidence type="ECO:0000313" key="1">
    <source>
        <dbReference type="EMBL" id="MFC3442753.1"/>
    </source>
</evidence>
<dbReference type="EMBL" id="JBHRVU010000004">
    <property type="protein sequence ID" value="MFC3442753.1"/>
    <property type="molecule type" value="Genomic_DNA"/>
</dbReference>
<dbReference type="Proteomes" id="UP001595681">
    <property type="component" value="Unassembled WGS sequence"/>
</dbReference>